<dbReference type="PANTHER" id="PTHR42932">
    <property type="entry name" value="GENERAL STRESS PROTEIN 20U"/>
    <property type="match status" value="1"/>
</dbReference>
<dbReference type="InterPro" id="IPR009078">
    <property type="entry name" value="Ferritin-like_SF"/>
</dbReference>
<dbReference type="PROSITE" id="PS00818">
    <property type="entry name" value="DPS_1"/>
    <property type="match status" value="1"/>
</dbReference>
<proteinExistence type="inferred from homology"/>
<protein>
    <submittedName>
        <fullName evidence="4">Starvation-inducible DNA-binding protein</fullName>
    </submittedName>
</protein>
<name>A0A369BGJ7_9BACL</name>
<dbReference type="EMBL" id="QPJW01000003">
    <property type="protein sequence ID" value="RCX20541.1"/>
    <property type="molecule type" value="Genomic_DNA"/>
</dbReference>
<dbReference type="InterPro" id="IPR008331">
    <property type="entry name" value="Ferritin_DPS_dom"/>
</dbReference>
<dbReference type="GO" id="GO:0008199">
    <property type="term" value="F:ferric iron binding"/>
    <property type="evidence" value="ECO:0007669"/>
    <property type="project" value="InterPro"/>
</dbReference>
<dbReference type="PANTHER" id="PTHR42932:SF1">
    <property type="entry name" value="GENERAL STRESS PROTEIN 20U"/>
    <property type="match status" value="1"/>
</dbReference>
<dbReference type="InterPro" id="IPR023188">
    <property type="entry name" value="DPS_DNA-bd_CS"/>
</dbReference>
<dbReference type="PIRSF" id="PIRSF005900">
    <property type="entry name" value="Dps"/>
    <property type="match status" value="1"/>
</dbReference>
<keyword evidence="4" id="KW-0238">DNA-binding</keyword>
<dbReference type="PRINTS" id="PR01346">
    <property type="entry name" value="HELNAPAPROT"/>
</dbReference>
<dbReference type="InterPro" id="IPR002177">
    <property type="entry name" value="DPS_DNA-bd"/>
</dbReference>
<comment type="caution">
    <text evidence="4">The sequence shown here is derived from an EMBL/GenBank/DDBJ whole genome shotgun (WGS) entry which is preliminary data.</text>
</comment>
<dbReference type="Pfam" id="PF00210">
    <property type="entry name" value="Ferritin"/>
    <property type="match status" value="1"/>
</dbReference>
<dbReference type="CDD" id="cd01043">
    <property type="entry name" value="DPS"/>
    <property type="match status" value="1"/>
</dbReference>
<dbReference type="AlphaFoldDB" id="A0A369BGJ7"/>
<dbReference type="OrthoDB" id="9797023at2"/>
<evidence type="ECO:0000259" key="3">
    <source>
        <dbReference type="Pfam" id="PF00210"/>
    </source>
</evidence>
<dbReference type="PROSITE" id="PS00819">
    <property type="entry name" value="DPS_2"/>
    <property type="match status" value="1"/>
</dbReference>
<comment type="similarity">
    <text evidence="1 2">Belongs to the Dps family.</text>
</comment>
<sequence>MSNQNLTQNELALEKQLNLQIANWTVLYTKLHNFHWYVKGPNFFTLHEKFEELYNETATNIDELAERLLAIGGKPVATLRDSLSIATVSEANGGETPEAMVSAIVSDFSVLQDELKQGMEAAEQSQDEATGDLLLGILSALEKHNWMLNAYLGK</sequence>
<evidence type="ECO:0000313" key="4">
    <source>
        <dbReference type="EMBL" id="RCX20541.1"/>
    </source>
</evidence>
<evidence type="ECO:0000256" key="2">
    <source>
        <dbReference type="RuleBase" id="RU003875"/>
    </source>
</evidence>
<dbReference type="GO" id="GO:0016722">
    <property type="term" value="F:oxidoreductase activity, acting on metal ions"/>
    <property type="evidence" value="ECO:0007669"/>
    <property type="project" value="InterPro"/>
</dbReference>
<dbReference type="Gene3D" id="1.20.1260.10">
    <property type="match status" value="1"/>
</dbReference>
<dbReference type="SUPFAM" id="SSF47240">
    <property type="entry name" value="Ferritin-like"/>
    <property type="match status" value="1"/>
</dbReference>
<reference evidence="4 5" key="1">
    <citation type="submission" date="2018-07" db="EMBL/GenBank/DDBJ databases">
        <title>Genomic Encyclopedia of Type Strains, Phase III (KMG-III): the genomes of soil and plant-associated and newly described type strains.</title>
        <authorList>
            <person name="Whitman W."/>
        </authorList>
    </citation>
    <scope>NUCLEOTIDE SEQUENCE [LARGE SCALE GENOMIC DNA]</scope>
    <source>
        <strain evidence="4 5">CECT 8333</strain>
    </source>
</reference>
<dbReference type="Proteomes" id="UP000253090">
    <property type="component" value="Unassembled WGS sequence"/>
</dbReference>
<organism evidence="4 5">
    <name type="scientific">Fontibacillus phaseoli</name>
    <dbReference type="NCBI Taxonomy" id="1416533"/>
    <lineage>
        <taxon>Bacteria</taxon>
        <taxon>Bacillati</taxon>
        <taxon>Bacillota</taxon>
        <taxon>Bacilli</taxon>
        <taxon>Bacillales</taxon>
        <taxon>Paenibacillaceae</taxon>
        <taxon>Fontibacillus</taxon>
    </lineage>
</organism>
<dbReference type="GO" id="GO:0003677">
    <property type="term" value="F:DNA binding"/>
    <property type="evidence" value="ECO:0007669"/>
    <property type="project" value="UniProtKB-KW"/>
</dbReference>
<evidence type="ECO:0000313" key="5">
    <source>
        <dbReference type="Proteomes" id="UP000253090"/>
    </source>
</evidence>
<feature type="domain" description="Ferritin/DPS" evidence="3">
    <location>
        <begin position="15"/>
        <end position="154"/>
    </location>
</feature>
<gene>
    <name evidence="4" type="ORF">DFP94_103272</name>
</gene>
<keyword evidence="5" id="KW-1185">Reference proteome</keyword>
<dbReference type="RefSeq" id="WP_114496611.1">
    <property type="nucleotide sequence ID" value="NZ_QPJW01000003.1"/>
</dbReference>
<dbReference type="InterPro" id="IPR012347">
    <property type="entry name" value="Ferritin-like"/>
</dbReference>
<evidence type="ECO:0000256" key="1">
    <source>
        <dbReference type="ARBA" id="ARBA00009497"/>
    </source>
</evidence>
<accession>A0A369BGJ7</accession>